<evidence type="ECO:0000313" key="1">
    <source>
        <dbReference type="EMBL" id="SCY51938.1"/>
    </source>
</evidence>
<dbReference type="EMBL" id="FMVN01000009">
    <property type="protein sequence ID" value="SCY51938.1"/>
    <property type="molecule type" value="Genomic_DNA"/>
</dbReference>
<accession>A0A1G5GML4</accession>
<organism evidence="1 2">
    <name type="scientific">Legionella micdadei</name>
    <name type="common">Tatlockia micdadei</name>
    <dbReference type="NCBI Taxonomy" id="451"/>
    <lineage>
        <taxon>Bacteria</taxon>
        <taxon>Pseudomonadati</taxon>
        <taxon>Pseudomonadota</taxon>
        <taxon>Gammaproteobacteria</taxon>
        <taxon>Legionellales</taxon>
        <taxon>Legionellaceae</taxon>
        <taxon>Legionella</taxon>
    </lineage>
</organism>
<keyword evidence="2" id="KW-1185">Reference proteome</keyword>
<sequence length="50" mass="5846">MDDFVKSMPFGITAVAVNSRFEKFKFLFPISILLVLWKRLIHVRELFGST</sequence>
<proteinExistence type="predicted"/>
<dbReference type="Proteomes" id="UP000182998">
    <property type="component" value="Unassembled WGS sequence"/>
</dbReference>
<name>A0A1G5GML4_LEGMI</name>
<protein>
    <submittedName>
        <fullName evidence="1">Uncharacterized protein</fullName>
    </submittedName>
</protein>
<gene>
    <name evidence="1" type="ORF">SAMN02982997_01936</name>
</gene>
<comment type="caution">
    <text evidence="1">The sequence shown here is derived from an EMBL/GenBank/DDBJ whole genome shotgun (WGS) entry which is preliminary data.</text>
</comment>
<evidence type="ECO:0000313" key="2">
    <source>
        <dbReference type="Proteomes" id="UP000182998"/>
    </source>
</evidence>
<dbReference type="RefSeq" id="WP_153280296.1">
    <property type="nucleotide sequence ID" value="NZ_CP020614.1"/>
</dbReference>
<reference evidence="1 2" key="1">
    <citation type="submission" date="2016-10" db="EMBL/GenBank/DDBJ databases">
        <authorList>
            <person name="Varghese N."/>
            <person name="Submissions S."/>
        </authorList>
    </citation>
    <scope>NUCLEOTIDE SEQUENCE [LARGE SCALE GENOMIC DNA]</scope>
    <source>
        <strain evidence="1 2">ATCC 33218</strain>
    </source>
</reference>